<protein>
    <submittedName>
        <fullName evidence="2">Uncharacterized protein</fullName>
    </submittedName>
</protein>
<evidence type="ECO:0000313" key="2">
    <source>
        <dbReference type="EMBL" id="SDC59602.1"/>
    </source>
</evidence>
<dbReference type="Proteomes" id="UP000199320">
    <property type="component" value="Unassembled WGS sequence"/>
</dbReference>
<name>A0A1G6MVQ0_9EURY</name>
<organism evidence="2 5">
    <name type="scientific">Natrinema hispanicum</name>
    <dbReference type="NCBI Taxonomy" id="392421"/>
    <lineage>
        <taxon>Archaea</taxon>
        <taxon>Methanobacteriati</taxon>
        <taxon>Methanobacteriota</taxon>
        <taxon>Stenosarchaea group</taxon>
        <taxon>Halobacteria</taxon>
        <taxon>Halobacteriales</taxon>
        <taxon>Natrialbaceae</taxon>
        <taxon>Natrinema</taxon>
    </lineage>
</organism>
<reference evidence="3" key="1">
    <citation type="submission" date="2016-10" db="EMBL/GenBank/DDBJ databases">
        <authorList>
            <person name="de Groot N.N."/>
        </authorList>
    </citation>
    <scope>NUCLEOTIDE SEQUENCE [LARGE SCALE GENOMIC DNA]</scope>
    <source>
        <strain evidence="3">CDM_6</strain>
    </source>
</reference>
<dbReference type="Proteomes" id="UP000324021">
    <property type="component" value="Unassembled WGS sequence"/>
</dbReference>
<keyword evidence="4" id="KW-1185">Reference proteome</keyword>
<feature type="region of interest" description="Disordered" evidence="1">
    <location>
        <begin position="28"/>
        <end position="47"/>
    </location>
</feature>
<proteinExistence type="predicted"/>
<dbReference type="EMBL" id="FOIC01000013">
    <property type="protein sequence ID" value="SET80246.1"/>
    <property type="molecule type" value="Genomic_DNA"/>
</dbReference>
<dbReference type="AlphaFoldDB" id="A0A1G6MVQ0"/>
<dbReference type="EMBL" id="FMZP01000005">
    <property type="protein sequence ID" value="SDC59602.1"/>
    <property type="molecule type" value="Genomic_DNA"/>
</dbReference>
<feature type="region of interest" description="Disordered" evidence="1">
    <location>
        <begin position="189"/>
        <end position="220"/>
    </location>
</feature>
<dbReference type="STRING" id="392421.SAMN04488694_11319"/>
<evidence type="ECO:0000256" key="1">
    <source>
        <dbReference type="SAM" id="MobiDB-lite"/>
    </source>
</evidence>
<evidence type="ECO:0000313" key="3">
    <source>
        <dbReference type="EMBL" id="SET80246.1"/>
    </source>
</evidence>
<sequence length="234" mass="25468">MPSSLGPCSRRQLLAGASGLTVALAGCTGTEESTSSSRRDHTTRQYESATEYEPLFVRFENDDRFVYRNEDEATAAENGKDAVGSRLPLFVCSENDAAELWIDPALADGKTREFRDFLEATDFGSQSIVVLQWPIEDCYERHVMGVRALDDDFKTSFCRSLKAPTTPCEADRELMEAIILRIDRAYAERPSSSGGSESASCRGPIITGTSNPNGAENASADAALNATVKMEGDE</sequence>
<evidence type="ECO:0000313" key="5">
    <source>
        <dbReference type="Proteomes" id="UP000324021"/>
    </source>
</evidence>
<dbReference type="OrthoDB" id="242771at2157"/>
<evidence type="ECO:0000313" key="4">
    <source>
        <dbReference type="Proteomes" id="UP000199320"/>
    </source>
</evidence>
<dbReference type="RefSeq" id="WP_092933609.1">
    <property type="nucleotide sequence ID" value="NZ_FMZP01000005.1"/>
</dbReference>
<gene>
    <name evidence="3" type="ORF">SAMN04488694_11319</name>
    <name evidence="2" type="ORF">SAMN05192552_1005127</name>
</gene>
<reference evidence="4 5" key="2">
    <citation type="submission" date="2016-10" db="EMBL/GenBank/DDBJ databases">
        <authorList>
            <person name="Varghese N."/>
            <person name="Submissions S."/>
        </authorList>
    </citation>
    <scope>NUCLEOTIDE SEQUENCE [LARGE SCALE GENOMIC DNA]</scope>
    <source>
        <strain evidence="2 5">CDM_1</strain>
        <strain evidence="4">CDM_6</strain>
    </source>
</reference>
<accession>A0A1G6MVQ0</accession>
<feature type="compositionally biased region" description="Low complexity" evidence="1">
    <location>
        <begin position="191"/>
        <end position="200"/>
    </location>
</feature>